<reference evidence="2" key="1">
    <citation type="submission" date="2020-10" db="EMBL/GenBank/DDBJ databases">
        <authorList>
            <person name="Gilroy R."/>
        </authorList>
    </citation>
    <scope>NUCLEOTIDE SEQUENCE</scope>
    <source>
        <strain evidence="2">E3-2379</strain>
    </source>
</reference>
<sequence>MKISTKGRYGLRAMVDIALHDEAEAVSISSISERQGISVSYLEQLLAKLRKAELIKSIRGAQGGYRLNLPPQEITVGSVLRALEGDLRPVNCAELMDEGGCESANFCLTKYVWQKMNDSINETVNRISIQELMNEAKASPSQKGTRHCEK</sequence>
<evidence type="ECO:0000256" key="1">
    <source>
        <dbReference type="ARBA" id="ARBA00023125"/>
    </source>
</evidence>
<dbReference type="GO" id="GO:0003700">
    <property type="term" value="F:DNA-binding transcription factor activity"/>
    <property type="evidence" value="ECO:0007669"/>
    <property type="project" value="TreeGrafter"/>
</dbReference>
<dbReference type="Pfam" id="PF02082">
    <property type="entry name" value="Rrf2"/>
    <property type="match status" value="1"/>
</dbReference>
<dbReference type="InterPro" id="IPR036388">
    <property type="entry name" value="WH-like_DNA-bd_sf"/>
</dbReference>
<dbReference type="InterPro" id="IPR000944">
    <property type="entry name" value="Tscrpt_reg_Rrf2"/>
</dbReference>
<dbReference type="InterPro" id="IPR036390">
    <property type="entry name" value="WH_DNA-bd_sf"/>
</dbReference>
<dbReference type="PROSITE" id="PS51197">
    <property type="entry name" value="HTH_RRF2_2"/>
    <property type="match status" value="1"/>
</dbReference>
<keyword evidence="1" id="KW-0238">DNA-binding</keyword>
<dbReference type="EMBL" id="JADIML010000271">
    <property type="protein sequence ID" value="MBO8464155.1"/>
    <property type="molecule type" value="Genomic_DNA"/>
</dbReference>
<evidence type="ECO:0000313" key="3">
    <source>
        <dbReference type="Proteomes" id="UP000823618"/>
    </source>
</evidence>
<reference evidence="2" key="2">
    <citation type="journal article" date="2021" name="PeerJ">
        <title>Extensive microbial diversity within the chicken gut microbiome revealed by metagenomics and culture.</title>
        <authorList>
            <person name="Gilroy R."/>
            <person name="Ravi A."/>
            <person name="Getino M."/>
            <person name="Pursley I."/>
            <person name="Horton D.L."/>
            <person name="Alikhan N.F."/>
            <person name="Baker D."/>
            <person name="Gharbi K."/>
            <person name="Hall N."/>
            <person name="Watson M."/>
            <person name="Adriaenssens E.M."/>
            <person name="Foster-Nyarko E."/>
            <person name="Jarju S."/>
            <person name="Secka A."/>
            <person name="Antonio M."/>
            <person name="Oren A."/>
            <person name="Chaudhuri R.R."/>
            <person name="La Ragione R."/>
            <person name="Hildebrand F."/>
            <person name="Pallen M.J."/>
        </authorList>
    </citation>
    <scope>NUCLEOTIDE SEQUENCE</scope>
    <source>
        <strain evidence="2">E3-2379</strain>
    </source>
</reference>
<evidence type="ECO:0000313" key="2">
    <source>
        <dbReference type="EMBL" id="MBO8464155.1"/>
    </source>
</evidence>
<organism evidence="2 3">
    <name type="scientific">Candidatus Scybalomonas excrementavium</name>
    <dbReference type="NCBI Taxonomy" id="2840943"/>
    <lineage>
        <taxon>Bacteria</taxon>
        <taxon>Bacillati</taxon>
        <taxon>Bacillota</taxon>
        <taxon>Clostridia</taxon>
        <taxon>Lachnospirales</taxon>
        <taxon>Lachnospiraceae</taxon>
        <taxon>Lachnospiraceae incertae sedis</taxon>
        <taxon>Candidatus Scybalomonas</taxon>
    </lineage>
</organism>
<dbReference type="PANTHER" id="PTHR33221">
    <property type="entry name" value="WINGED HELIX-TURN-HELIX TRANSCRIPTIONAL REGULATOR, RRF2 FAMILY"/>
    <property type="match status" value="1"/>
</dbReference>
<gene>
    <name evidence="2" type="ORF">IAC13_09510</name>
</gene>
<name>A0A9D9I1Y1_9FIRM</name>
<protein>
    <submittedName>
        <fullName evidence="2">Rrf2 family transcriptional regulator</fullName>
    </submittedName>
</protein>
<proteinExistence type="predicted"/>
<dbReference type="SUPFAM" id="SSF46785">
    <property type="entry name" value="Winged helix' DNA-binding domain"/>
    <property type="match status" value="1"/>
</dbReference>
<dbReference type="Proteomes" id="UP000823618">
    <property type="component" value="Unassembled WGS sequence"/>
</dbReference>
<dbReference type="Gene3D" id="1.10.10.10">
    <property type="entry name" value="Winged helix-like DNA-binding domain superfamily/Winged helix DNA-binding domain"/>
    <property type="match status" value="1"/>
</dbReference>
<dbReference type="GO" id="GO:0003677">
    <property type="term" value="F:DNA binding"/>
    <property type="evidence" value="ECO:0007669"/>
    <property type="project" value="UniProtKB-KW"/>
</dbReference>
<dbReference type="AlphaFoldDB" id="A0A9D9I1Y1"/>
<dbReference type="NCBIfam" id="TIGR00738">
    <property type="entry name" value="rrf2_super"/>
    <property type="match status" value="1"/>
</dbReference>
<comment type="caution">
    <text evidence="2">The sequence shown here is derived from an EMBL/GenBank/DDBJ whole genome shotgun (WGS) entry which is preliminary data.</text>
</comment>
<accession>A0A9D9I1Y1</accession>
<dbReference type="GO" id="GO:0005829">
    <property type="term" value="C:cytosol"/>
    <property type="evidence" value="ECO:0007669"/>
    <property type="project" value="TreeGrafter"/>
</dbReference>
<dbReference type="PANTHER" id="PTHR33221:SF5">
    <property type="entry name" value="HTH-TYPE TRANSCRIPTIONAL REGULATOR ISCR"/>
    <property type="match status" value="1"/>
</dbReference>